<dbReference type="EMBL" id="RXIC02000023">
    <property type="protein sequence ID" value="KAB1212055.1"/>
    <property type="molecule type" value="Genomic_DNA"/>
</dbReference>
<dbReference type="OrthoDB" id="271910at2759"/>
<dbReference type="GO" id="GO:0160147">
    <property type="term" value="F:tRNA pseudouridine(38-40) synthase activity"/>
    <property type="evidence" value="ECO:0007669"/>
    <property type="project" value="UniProtKB-EC"/>
</dbReference>
<evidence type="ECO:0000256" key="3">
    <source>
        <dbReference type="ARBA" id="ARBA00023235"/>
    </source>
</evidence>
<evidence type="ECO:0000256" key="5">
    <source>
        <dbReference type="SAM" id="MobiDB-lite"/>
    </source>
</evidence>
<sequence length="492" mass="55365">MENRAQNKAYIHYNHTDPCRYARWNARESHQFMYARPWQEVLDFYSNAVNGRTSLSTLFGIEGVEKAAHSGSSSPPTPTVIWFEFMVTRHVHNDSEIPEVSEKTELETVSTEDRTGKWARVTFKIVLSYHGASFDGWQKQPGLNTVQGVIEKSLGKFVDENKVQLLKDKGLPIEGYAVVAGRTDKGVTALQQICSFFTWRKDIKPQDIEEAIDGAVPGKLKVLSVSKVSRVFHPNFSAKWRHYLYIFPLNDWEDEEQSNVSGDDVESFRCIVNKDEQGSGRGESNEEYETELGNGEKPCRFSTSRVNQLLLQLEGKLLSYKMFARDTKASRSTGPPTQCFVYHARATEARLPCSEDFVRLMLNANVTKEIESLQNVGVLMGLLLEAFNFQPNLRCKLIPAHHIKCCASDEGEGRKVMCVELVANRFLRKMVRVLVATSIREATAGADEDALLKLMDATCRRATAPPAPPDGLCLVDVGYAEFDVLNCLIPKH</sequence>
<reference evidence="7 8" key="1">
    <citation type="journal article" date="2019" name="Plant Biotechnol. J.">
        <title>The red bayberry genome and genetic basis of sex determination.</title>
        <authorList>
            <person name="Jia H.M."/>
            <person name="Jia H.J."/>
            <person name="Cai Q.L."/>
            <person name="Wang Y."/>
            <person name="Zhao H.B."/>
            <person name="Yang W.F."/>
            <person name="Wang G.Y."/>
            <person name="Li Y.H."/>
            <person name="Zhan D.L."/>
            <person name="Shen Y.T."/>
            <person name="Niu Q.F."/>
            <person name="Chang L."/>
            <person name="Qiu J."/>
            <person name="Zhao L."/>
            <person name="Xie H.B."/>
            <person name="Fu W.Y."/>
            <person name="Jin J."/>
            <person name="Li X.W."/>
            <person name="Jiao Y."/>
            <person name="Zhou C.C."/>
            <person name="Tu T."/>
            <person name="Chai C.Y."/>
            <person name="Gao J.L."/>
            <person name="Fan L.J."/>
            <person name="van de Weg E."/>
            <person name="Wang J.Y."/>
            <person name="Gao Z.S."/>
        </authorList>
    </citation>
    <scope>NUCLEOTIDE SEQUENCE [LARGE SCALE GENOMIC DNA]</scope>
    <source>
        <tissue evidence="7">Leaves</tissue>
    </source>
</reference>
<dbReference type="EC" id="5.4.99.12" evidence="4"/>
<dbReference type="GO" id="GO:0003723">
    <property type="term" value="F:RNA binding"/>
    <property type="evidence" value="ECO:0007669"/>
    <property type="project" value="InterPro"/>
</dbReference>
<comment type="similarity">
    <text evidence="1 4">Belongs to the tRNA pseudouridine synthase TruA family.</text>
</comment>
<name>A0A6A1VHI9_9ROSI</name>
<dbReference type="Pfam" id="PF01416">
    <property type="entry name" value="PseudoU_synth_1"/>
    <property type="match status" value="2"/>
</dbReference>
<accession>A0A6A1VHI9</accession>
<dbReference type="Proteomes" id="UP000516437">
    <property type="component" value="Chromosome 5"/>
</dbReference>
<comment type="catalytic activity">
    <reaction evidence="4">
        <text>uridine(38/39/40) in tRNA = pseudouridine(38/39/40) in tRNA</text>
        <dbReference type="Rhea" id="RHEA:22376"/>
        <dbReference type="Rhea" id="RHEA-COMP:10085"/>
        <dbReference type="Rhea" id="RHEA-COMP:10087"/>
        <dbReference type="ChEBI" id="CHEBI:65314"/>
        <dbReference type="ChEBI" id="CHEBI:65315"/>
        <dbReference type="EC" id="5.4.99.12"/>
    </reaction>
</comment>
<dbReference type="PANTHER" id="PTHR11142:SF10">
    <property type="entry name" value="TRNA PSEUDOURIDINE SYNTHASE"/>
    <property type="match status" value="1"/>
</dbReference>
<dbReference type="InterPro" id="IPR020097">
    <property type="entry name" value="PsdUridine_synth_TruA_a/b_dom"/>
</dbReference>
<feature type="domain" description="Pseudouridine synthase I TruA alpha/beta" evidence="6">
    <location>
        <begin position="408"/>
        <end position="479"/>
    </location>
</feature>
<protein>
    <recommendedName>
        <fullName evidence="4">tRNA pseudouridine synthase</fullName>
        <ecNumber evidence="4">5.4.99.12</ecNumber>
    </recommendedName>
</protein>
<evidence type="ECO:0000259" key="6">
    <source>
        <dbReference type="Pfam" id="PF01416"/>
    </source>
</evidence>
<dbReference type="SUPFAM" id="SSF55120">
    <property type="entry name" value="Pseudouridine synthase"/>
    <property type="match status" value="1"/>
</dbReference>
<evidence type="ECO:0000313" key="7">
    <source>
        <dbReference type="EMBL" id="KAB1212055.1"/>
    </source>
</evidence>
<evidence type="ECO:0000313" key="8">
    <source>
        <dbReference type="Proteomes" id="UP000516437"/>
    </source>
</evidence>
<gene>
    <name evidence="7" type="ORF">CJ030_MR5G024627</name>
</gene>
<dbReference type="InterPro" id="IPR020103">
    <property type="entry name" value="PsdUridine_synth_cat_dom_sf"/>
</dbReference>
<evidence type="ECO:0000256" key="4">
    <source>
        <dbReference type="RuleBase" id="RU003792"/>
    </source>
</evidence>
<dbReference type="GO" id="GO:0031119">
    <property type="term" value="P:tRNA pseudouridine synthesis"/>
    <property type="evidence" value="ECO:0007669"/>
    <property type="project" value="TreeGrafter"/>
</dbReference>
<dbReference type="InterPro" id="IPR001406">
    <property type="entry name" value="PsdUridine_synth_TruA"/>
</dbReference>
<dbReference type="InterPro" id="IPR020095">
    <property type="entry name" value="PsdUridine_synth_TruA_C"/>
</dbReference>
<dbReference type="Gene3D" id="3.30.70.660">
    <property type="entry name" value="Pseudouridine synthase I, catalytic domain, C-terminal subdomain"/>
    <property type="match status" value="1"/>
</dbReference>
<dbReference type="Gene3D" id="3.30.70.580">
    <property type="entry name" value="Pseudouridine synthase I, catalytic domain, N-terminal subdomain"/>
    <property type="match status" value="1"/>
</dbReference>
<comment type="caution">
    <text evidence="7">The sequence shown here is derived from an EMBL/GenBank/DDBJ whole genome shotgun (WGS) entry which is preliminary data.</text>
</comment>
<feature type="region of interest" description="Disordered" evidence="5">
    <location>
        <begin position="276"/>
        <end position="295"/>
    </location>
</feature>
<evidence type="ECO:0000256" key="1">
    <source>
        <dbReference type="ARBA" id="ARBA00009375"/>
    </source>
</evidence>
<dbReference type="AlphaFoldDB" id="A0A6A1VHI9"/>
<organism evidence="7 8">
    <name type="scientific">Morella rubra</name>
    <name type="common">Chinese bayberry</name>
    <dbReference type="NCBI Taxonomy" id="262757"/>
    <lineage>
        <taxon>Eukaryota</taxon>
        <taxon>Viridiplantae</taxon>
        <taxon>Streptophyta</taxon>
        <taxon>Embryophyta</taxon>
        <taxon>Tracheophyta</taxon>
        <taxon>Spermatophyta</taxon>
        <taxon>Magnoliopsida</taxon>
        <taxon>eudicotyledons</taxon>
        <taxon>Gunneridae</taxon>
        <taxon>Pentapetalae</taxon>
        <taxon>rosids</taxon>
        <taxon>fabids</taxon>
        <taxon>Fagales</taxon>
        <taxon>Myricaceae</taxon>
        <taxon>Morella</taxon>
    </lineage>
</organism>
<dbReference type="InterPro" id="IPR020094">
    <property type="entry name" value="TruA/RsuA/RluB/E/F_N"/>
</dbReference>
<proteinExistence type="inferred from homology"/>
<keyword evidence="3 4" id="KW-0413">Isomerase</keyword>
<feature type="domain" description="Pseudouridine synthase I TruA alpha/beta" evidence="6">
    <location>
        <begin position="128"/>
        <end position="236"/>
    </location>
</feature>
<evidence type="ECO:0000256" key="2">
    <source>
        <dbReference type="ARBA" id="ARBA00022694"/>
    </source>
</evidence>
<keyword evidence="2 4" id="KW-0819">tRNA processing</keyword>
<dbReference type="PANTHER" id="PTHR11142">
    <property type="entry name" value="PSEUDOURIDYLATE SYNTHASE"/>
    <property type="match status" value="1"/>
</dbReference>
<keyword evidence="8" id="KW-1185">Reference proteome</keyword>